<evidence type="ECO:0000259" key="1">
    <source>
        <dbReference type="PROSITE" id="PS50943"/>
    </source>
</evidence>
<dbReference type="InterPro" id="IPR043917">
    <property type="entry name" value="DUF5753"/>
</dbReference>
<dbReference type="SUPFAM" id="SSF47413">
    <property type="entry name" value="lambda repressor-like DNA-binding domains"/>
    <property type="match status" value="1"/>
</dbReference>
<dbReference type="InterPro" id="IPR010982">
    <property type="entry name" value="Lambda_DNA-bd_dom_sf"/>
</dbReference>
<gene>
    <name evidence="2" type="ORF">AB5J51_06835</name>
</gene>
<proteinExistence type="predicted"/>
<evidence type="ECO:0000313" key="2">
    <source>
        <dbReference type="EMBL" id="XDV62671.1"/>
    </source>
</evidence>
<dbReference type="GO" id="GO:0003677">
    <property type="term" value="F:DNA binding"/>
    <property type="evidence" value="ECO:0007669"/>
    <property type="project" value="InterPro"/>
</dbReference>
<dbReference type="RefSeq" id="WP_136226116.1">
    <property type="nucleotide sequence ID" value="NZ_CP165727.1"/>
</dbReference>
<dbReference type="PROSITE" id="PS50943">
    <property type="entry name" value="HTH_CROC1"/>
    <property type="match status" value="1"/>
</dbReference>
<dbReference type="CDD" id="cd00093">
    <property type="entry name" value="HTH_XRE"/>
    <property type="match status" value="1"/>
</dbReference>
<dbReference type="Pfam" id="PF13560">
    <property type="entry name" value="HTH_31"/>
    <property type="match status" value="1"/>
</dbReference>
<dbReference type="Pfam" id="PF19054">
    <property type="entry name" value="DUF5753"/>
    <property type="match status" value="1"/>
</dbReference>
<feature type="domain" description="HTH cro/C1-type" evidence="1">
    <location>
        <begin position="35"/>
        <end position="89"/>
    </location>
</feature>
<name>A0AB39XYT5_9ACTN</name>
<dbReference type="InterPro" id="IPR001387">
    <property type="entry name" value="Cro/C1-type_HTH"/>
</dbReference>
<dbReference type="EMBL" id="CP165727">
    <property type="protein sequence ID" value="XDV62671.1"/>
    <property type="molecule type" value="Genomic_DNA"/>
</dbReference>
<protein>
    <submittedName>
        <fullName evidence="2">Helix-turn-helix domain-containing protein</fullName>
    </submittedName>
</protein>
<accession>A0AB39XYT5</accession>
<dbReference type="AlphaFoldDB" id="A0AB39XYT5"/>
<dbReference type="Gene3D" id="1.10.260.40">
    <property type="entry name" value="lambda repressor-like DNA-binding domains"/>
    <property type="match status" value="1"/>
</dbReference>
<reference evidence="2" key="1">
    <citation type="submission" date="2024-08" db="EMBL/GenBank/DDBJ databases">
        <authorList>
            <person name="Yu S.T."/>
        </authorList>
    </citation>
    <scope>NUCLEOTIDE SEQUENCE</scope>
    <source>
        <strain evidence="2">R33</strain>
    </source>
</reference>
<sequence>MPALPEPLPEPVAPVLPMGNDPARAAADRLLGRELRRCREARGLTLRQVAPVIRGSVSKISRLERGESSPKPRDVRDLARYYGVDAEEMRAIERLLEHAQDAEWYEQFSDVTPDFLKRLIQLEGDAEEICVYENLVVPGILQTRDYARYMVRAVMPSADPEEVERVVELRAERQLRLMDGPLPRVTALLEEGVLHRRCGNAAVMHEQLDHLLRAADTDKVSIRILRMTREYGATPPYPITHLKFRDGEHAELAYVEHINGANYVTRPRALDDYRNALSNLRNVAASKDESVGLILEAKRQFGDGDGGDSSAG</sequence>
<dbReference type="SMART" id="SM00530">
    <property type="entry name" value="HTH_XRE"/>
    <property type="match status" value="1"/>
</dbReference>
<organism evidence="2">
    <name type="scientific">Streptomyces sp. R33</name>
    <dbReference type="NCBI Taxonomy" id="3238629"/>
    <lineage>
        <taxon>Bacteria</taxon>
        <taxon>Bacillati</taxon>
        <taxon>Actinomycetota</taxon>
        <taxon>Actinomycetes</taxon>
        <taxon>Kitasatosporales</taxon>
        <taxon>Streptomycetaceae</taxon>
        <taxon>Streptomyces</taxon>
    </lineage>
</organism>